<sequence>MLTLAGVAYGIYKNVQNTYQNSYIAPSTTTSSVSISNLHAMSILIVETGSGSTQSGPCYAMGLAVMNKNTKQMGLVNLPIDAKISGQKTLLQNFQTGGENQAQMSVQSLLGLQITKFVQVDVTKIGDLVAAVGGIEIDNPTTFTSAPYQFGKGNLSLVSAAQVAAYIGTTDGGQNNAISERVLKVSTAVYQKIKANTSIKSLADLSYYQNILNTFSNAVHTDIDFSEFQTIALQYNTALKNAQKINLVTQKKMEIYQ</sequence>
<keyword evidence="4" id="KW-1185">Reference proteome</keyword>
<proteinExistence type="inferred from homology"/>
<dbReference type="AlphaFoldDB" id="A0A2A5RME0"/>
<comment type="caution">
    <text evidence="3">The sequence shown here is derived from an EMBL/GenBank/DDBJ whole genome shotgun (WGS) entry which is preliminary data.</text>
</comment>
<name>A0A2A5RME0_9LACT</name>
<dbReference type="PANTHER" id="PTHR33392">
    <property type="entry name" value="POLYISOPRENYL-TEICHOIC ACID--PEPTIDOGLYCAN TEICHOIC ACID TRANSFERASE TAGU"/>
    <property type="match status" value="1"/>
</dbReference>
<protein>
    <recommendedName>
        <fullName evidence="2">Cell envelope-related transcriptional attenuator domain-containing protein</fullName>
    </recommendedName>
</protein>
<dbReference type="InterPro" id="IPR004474">
    <property type="entry name" value="LytR_CpsA_psr"/>
</dbReference>
<organism evidence="3 4">
    <name type="scientific">Lactococcus fujiensis JCM 16395</name>
    <dbReference type="NCBI Taxonomy" id="1291764"/>
    <lineage>
        <taxon>Bacteria</taxon>
        <taxon>Bacillati</taxon>
        <taxon>Bacillota</taxon>
        <taxon>Bacilli</taxon>
        <taxon>Lactobacillales</taxon>
        <taxon>Streptococcaceae</taxon>
        <taxon>Lactococcus</taxon>
    </lineage>
</organism>
<evidence type="ECO:0000313" key="4">
    <source>
        <dbReference type="Proteomes" id="UP000218181"/>
    </source>
</evidence>
<dbReference type="Proteomes" id="UP000218181">
    <property type="component" value="Unassembled WGS sequence"/>
</dbReference>
<comment type="similarity">
    <text evidence="1">Belongs to the LytR/CpsA/Psr (LCP) family.</text>
</comment>
<dbReference type="PANTHER" id="PTHR33392:SF6">
    <property type="entry name" value="POLYISOPRENYL-TEICHOIC ACID--PEPTIDOGLYCAN TEICHOIC ACID TRANSFERASE TAGU"/>
    <property type="match status" value="1"/>
</dbReference>
<reference evidence="3 4" key="1">
    <citation type="submission" date="2014-12" db="EMBL/GenBank/DDBJ databases">
        <title>Draft genome sequences of 10 type strains of Lactococcus.</title>
        <authorList>
            <person name="Sun Z."/>
            <person name="Zhong Z."/>
            <person name="Liu W."/>
            <person name="Zhang W."/>
            <person name="Zhang H."/>
        </authorList>
    </citation>
    <scope>NUCLEOTIDE SEQUENCE [LARGE SCALE GENOMIC DNA]</scope>
    <source>
        <strain evidence="3 4">JCM 16395</strain>
    </source>
</reference>
<evidence type="ECO:0000256" key="1">
    <source>
        <dbReference type="ARBA" id="ARBA00006068"/>
    </source>
</evidence>
<gene>
    <name evidence="3" type="ORF">RT41_GL001333</name>
</gene>
<dbReference type="EMBL" id="JXJU01000004">
    <property type="protein sequence ID" value="PCS00446.1"/>
    <property type="molecule type" value="Genomic_DNA"/>
</dbReference>
<dbReference type="Pfam" id="PF03816">
    <property type="entry name" value="LytR_cpsA_psr"/>
    <property type="match status" value="1"/>
</dbReference>
<evidence type="ECO:0000313" key="3">
    <source>
        <dbReference type="EMBL" id="PCS00446.1"/>
    </source>
</evidence>
<dbReference type="InterPro" id="IPR050922">
    <property type="entry name" value="LytR/CpsA/Psr_CW_biosynth"/>
</dbReference>
<evidence type="ECO:0000259" key="2">
    <source>
        <dbReference type="Pfam" id="PF03816"/>
    </source>
</evidence>
<dbReference type="Gene3D" id="3.40.630.190">
    <property type="entry name" value="LCP protein"/>
    <property type="match status" value="1"/>
</dbReference>
<dbReference type="STRING" id="1291764.GCA_001311235_02068"/>
<feature type="domain" description="Cell envelope-related transcriptional attenuator" evidence="2">
    <location>
        <begin position="63"/>
        <end position="167"/>
    </location>
</feature>
<accession>A0A2A5RME0</accession>